<organism evidence="2 3">
    <name type="scientific">Lentibacillus amyloliquefaciens</name>
    <dbReference type="NCBI Taxonomy" id="1472767"/>
    <lineage>
        <taxon>Bacteria</taxon>
        <taxon>Bacillati</taxon>
        <taxon>Bacillota</taxon>
        <taxon>Bacilli</taxon>
        <taxon>Bacillales</taxon>
        <taxon>Bacillaceae</taxon>
        <taxon>Lentibacillus</taxon>
    </lineage>
</organism>
<dbReference type="PANTHER" id="PTHR35333:SF3">
    <property type="entry name" value="BETA-LACTAMASE-TYPE TRANSPEPTIDASE FOLD CONTAINING PROTEIN"/>
    <property type="match status" value="1"/>
</dbReference>
<dbReference type="Proteomes" id="UP000050331">
    <property type="component" value="Chromosome"/>
</dbReference>
<dbReference type="InterPro" id="IPR000871">
    <property type="entry name" value="Beta-lactam_class-A"/>
</dbReference>
<dbReference type="STRING" id="1472767.AOX59_07895"/>
<reference evidence="2 3" key="1">
    <citation type="submission" date="2016-01" db="EMBL/GenBank/DDBJ databases">
        <title>Complete genome sequence of strain Lentibacillus amyloliquefaciens LAM0015T isolated from saline sediment.</title>
        <authorList>
            <person name="Wang J.-L."/>
            <person name="He M.-X."/>
        </authorList>
    </citation>
    <scope>NUCLEOTIDE SEQUENCE [LARGE SCALE GENOMIC DNA]</scope>
    <source>
        <strain evidence="2 3">LAM0015</strain>
    </source>
</reference>
<dbReference type="AlphaFoldDB" id="A0A0U4ED90"/>
<gene>
    <name evidence="2" type="ORF">AOX59_07895</name>
</gene>
<accession>A0A0U4ED90</accession>
<feature type="domain" description="Beta-lactamase class A catalytic" evidence="1">
    <location>
        <begin position="28"/>
        <end position="233"/>
    </location>
</feature>
<evidence type="ECO:0000259" key="1">
    <source>
        <dbReference type="Pfam" id="PF13354"/>
    </source>
</evidence>
<dbReference type="InterPro" id="IPR012338">
    <property type="entry name" value="Beta-lactam/transpept-like"/>
</dbReference>
<evidence type="ECO:0000313" key="3">
    <source>
        <dbReference type="Proteomes" id="UP000050331"/>
    </source>
</evidence>
<dbReference type="GO" id="GO:0008800">
    <property type="term" value="F:beta-lactamase activity"/>
    <property type="evidence" value="ECO:0007669"/>
    <property type="project" value="InterPro"/>
</dbReference>
<dbReference type="SUPFAM" id="SSF56601">
    <property type="entry name" value="beta-lactamase/transpeptidase-like"/>
    <property type="match status" value="1"/>
</dbReference>
<keyword evidence="3" id="KW-1185">Reference proteome</keyword>
<dbReference type="InterPro" id="IPR045155">
    <property type="entry name" value="Beta-lactam_cat"/>
</dbReference>
<sequence length="259" mass="28651">MSIKQLEADVRSIISGFHSPVGITIKNETETLNINANSRMPAASVIKIPIIMEAFRQAENGGLDLSETLSVPADTIVGGSGVLQALSEDVSMTVLDVLTLMIIVSDNTASNLALKWVGIDHVNRLCRELQCHHTEIQRYFMDMKAAEEGLENTTTAGDMVNFLEEIASPWLLSRNSAKRILHIMTRQQLSSKLPAYHTNDDIIMANKTGELADAEHDVGIFQFQERTVFAAVLMDRVSDHVAARQAIARIGKMIMDRNY</sequence>
<dbReference type="Pfam" id="PF13354">
    <property type="entry name" value="Beta-lactamase2"/>
    <property type="match status" value="1"/>
</dbReference>
<dbReference type="KEGG" id="lao:AOX59_07895"/>
<dbReference type="OrthoDB" id="9775096at2"/>
<dbReference type="GO" id="GO:0046677">
    <property type="term" value="P:response to antibiotic"/>
    <property type="evidence" value="ECO:0007669"/>
    <property type="project" value="InterPro"/>
</dbReference>
<evidence type="ECO:0000313" key="2">
    <source>
        <dbReference type="EMBL" id="ALX48537.1"/>
    </source>
</evidence>
<proteinExistence type="predicted"/>
<dbReference type="EMBL" id="CP013862">
    <property type="protein sequence ID" value="ALX48537.1"/>
    <property type="molecule type" value="Genomic_DNA"/>
</dbReference>
<name>A0A0U4ED90_9BACI</name>
<dbReference type="Gene3D" id="3.40.710.10">
    <property type="entry name" value="DD-peptidase/beta-lactamase superfamily"/>
    <property type="match status" value="1"/>
</dbReference>
<dbReference type="PANTHER" id="PTHR35333">
    <property type="entry name" value="BETA-LACTAMASE"/>
    <property type="match status" value="1"/>
</dbReference>
<dbReference type="RefSeq" id="WP_068444277.1">
    <property type="nucleotide sequence ID" value="NZ_CP013862.1"/>
</dbReference>
<dbReference type="GO" id="GO:0030655">
    <property type="term" value="P:beta-lactam antibiotic catabolic process"/>
    <property type="evidence" value="ECO:0007669"/>
    <property type="project" value="InterPro"/>
</dbReference>
<protein>
    <recommendedName>
        <fullName evidence="1">Beta-lactamase class A catalytic domain-containing protein</fullName>
    </recommendedName>
</protein>